<evidence type="ECO:0000256" key="1">
    <source>
        <dbReference type="SAM" id="Phobius"/>
    </source>
</evidence>
<dbReference type="EMBL" id="CP001708">
    <property type="protein sequence ID" value="ACV29473.1"/>
    <property type="molecule type" value="Genomic_DNA"/>
</dbReference>
<keyword evidence="1" id="KW-0812">Transmembrane</keyword>
<reference evidence="2 3" key="1">
    <citation type="journal article" date="2009" name="Stand. Genomic Sci.">
        <title>Complete genome sequence of Anaerococcus prevotii type strain (PC1).</title>
        <authorList>
            <person name="Labutti K."/>
            <person name="Pukall R."/>
            <person name="Steenblock K."/>
            <person name="Glavina Del Rio T."/>
            <person name="Tice H."/>
            <person name="Copeland A."/>
            <person name="Cheng J.F."/>
            <person name="Lucas S."/>
            <person name="Chen F."/>
            <person name="Nolan M."/>
            <person name="Bruce D."/>
            <person name="Goodwin L."/>
            <person name="Pitluck S."/>
            <person name="Ivanova N."/>
            <person name="Mavromatis K."/>
            <person name="Ovchinnikova G."/>
            <person name="Pati A."/>
            <person name="Chen A."/>
            <person name="Palaniappan K."/>
            <person name="Land M."/>
            <person name="Hauser L."/>
            <person name="Chang Y.J."/>
            <person name="Jeffries C.D."/>
            <person name="Chain P."/>
            <person name="Saunders E."/>
            <person name="Brettin T."/>
            <person name="Detter J.C."/>
            <person name="Han C."/>
            <person name="Goker M."/>
            <person name="Bristow J."/>
            <person name="Eisen J.A."/>
            <person name="Markowitz V."/>
            <person name="Hugenholtz P."/>
            <person name="Kyrpides N.C."/>
            <person name="Klenk H.P."/>
            <person name="Lapidus A."/>
        </authorList>
    </citation>
    <scope>NUCLEOTIDE SEQUENCE [LARGE SCALE GENOMIC DNA]</scope>
    <source>
        <strain evidence="3">ATCC 9321 / DSM 20548 / JCM 6508 / NCTC 11806 / PC1</strain>
    </source>
</reference>
<dbReference type="RefSeq" id="WP_015778371.1">
    <property type="nucleotide sequence ID" value="NC_013171.1"/>
</dbReference>
<keyword evidence="1" id="KW-1133">Transmembrane helix</keyword>
<gene>
    <name evidence="2" type="ordered locus">Apre_1452</name>
</gene>
<keyword evidence="3" id="KW-1185">Reference proteome</keyword>
<proteinExistence type="predicted"/>
<dbReference type="HOGENOM" id="CLU_982258_0_0_9"/>
<keyword evidence="1" id="KW-0472">Membrane</keyword>
<dbReference type="KEGG" id="apr:Apre_1452"/>
<organism evidence="2 3">
    <name type="scientific">Anaerococcus prevotii (strain ATCC 9321 / DSM 20548 / JCM 6508 / NCTC 11806 / PC1)</name>
    <name type="common">Peptostreptococcus prevotii</name>
    <name type="synonym">Peptococcus prevotii</name>
    <dbReference type="NCBI Taxonomy" id="525919"/>
    <lineage>
        <taxon>Bacteria</taxon>
        <taxon>Bacillati</taxon>
        <taxon>Bacillota</taxon>
        <taxon>Tissierellia</taxon>
        <taxon>Tissierellales</taxon>
        <taxon>Peptoniphilaceae</taxon>
        <taxon>Anaerococcus</taxon>
    </lineage>
</organism>
<evidence type="ECO:0000313" key="3">
    <source>
        <dbReference type="Proteomes" id="UP000002294"/>
    </source>
</evidence>
<accession>C7RE60</accession>
<evidence type="ECO:0000313" key="2">
    <source>
        <dbReference type="EMBL" id="ACV29473.1"/>
    </source>
</evidence>
<protein>
    <submittedName>
        <fullName evidence="2">Uncharacterized protein</fullName>
    </submittedName>
</protein>
<feature type="transmembrane region" description="Helical" evidence="1">
    <location>
        <begin position="12"/>
        <end position="35"/>
    </location>
</feature>
<dbReference type="AlphaFoldDB" id="C7RE60"/>
<sequence>MSNESKEINKKKIIYECVASIFSGIVIALVVYFMFQRKIDQRTIDNYPISVDIGDIEESSGPKKYTTFDINLNINQGKIVRASYININGYNRDKYIINDVKFNDSDRSTIKASVVQETGTKYIAHIQHLVSSTDFSSYDKRIYPLDIQEYFIWIEDLTGKISTYYLLYAPELNFEEDIKDTLESYRIAGIKDEEMTVTDKFGGFYIFEDLKFINKATLKDKFDSNDFKIRPLIEFKDPDKPIKYSESHVSFKRTNTMLYFLYREIDVDKLFDELMYLKKEVTK</sequence>
<name>C7RE60_ANAPD</name>
<dbReference type="Proteomes" id="UP000002294">
    <property type="component" value="Chromosome"/>
</dbReference>